<evidence type="ECO:0000313" key="1">
    <source>
        <dbReference type="EMBL" id="MCI79330.1"/>
    </source>
</evidence>
<protein>
    <recommendedName>
        <fullName evidence="3">Gag-pol polyprotein</fullName>
    </recommendedName>
</protein>
<proteinExistence type="predicted"/>
<evidence type="ECO:0008006" key="3">
    <source>
        <dbReference type="Google" id="ProtNLM"/>
    </source>
</evidence>
<keyword evidence="2" id="KW-1185">Reference proteome</keyword>
<sequence length="62" mass="7076">MVEPRSLPPIAPPYPPHFNANARCGYHDGLPGHSLENCRAFKYNVQELIDHKLLSFKEESRS</sequence>
<dbReference type="PANTHER" id="PTHR32108">
    <property type="entry name" value="DNA-DIRECTED RNA POLYMERASE SUBUNIT ALPHA"/>
    <property type="match status" value="1"/>
</dbReference>
<dbReference type="AlphaFoldDB" id="A0A392UYV6"/>
<name>A0A392UYV6_9FABA</name>
<organism evidence="1 2">
    <name type="scientific">Trifolium medium</name>
    <dbReference type="NCBI Taxonomy" id="97028"/>
    <lineage>
        <taxon>Eukaryota</taxon>
        <taxon>Viridiplantae</taxon>
        <taxon>Streptophyta</taxon>
        <taxon>Embryophyta</taxon>
        <taxon>Tracheophyta</taxon>
        <taxon>Spermatophyta</taxon>
        <taxon>Magnoliopsida</taxon>
        <taxon>eudicotyledons</taxon>
        <taxon>Gunneridae</taxon>
        <taxon>Pentapetalae</taxon>
        <taxon>rosids</taxon>
        <taxon>fabids</taxon>
        <taxon>Fabales</taxon>
        <taxon>Fabaceae</taxon>
        <taxon>Papilionoideae</taxon>
        <taxon>50 kb inversion clade</taxon>
        <taxon>NPAAA clade</taxon>
        <taxon>Hologalegina</taxon>
        <taxon>IRL clade</taxon>
        <taxon>Trifolieae</taxon>
        <taxon>Trifolium</taxon>
    </lineage>
</organism>
<comment type="caution">
    <text evidence="1">The sequence shown here is derived from an EMBL/GenBank/DDBJ whole genome shotgun (WGS) entry which is preliminary data.</text>
</comment>
<accession>A0A392UYV6</accession>
<dbReference type="EMBL" id="LXQA010971399">
    <property type="protein sequence ID" value="MCI79330.1"/>
    <property type="molecule type" value="Genomic_DNA"/>
</dbReference>
<dbReference type="Proteomes" id="UP000265520">
    <property type="component" value="Unassembled WGS sequence"/>
</dbReference>
<evidence type="ECO:0000313" key="2">
    <source>
        <dbReference type="Proteomes" id="UP000265520"/>
    </source>
</evidence>
<reference evidence="1 2" key="1">
    <citation type="journal article" date="2018" name="Front. Plant Sci.">
        <title>Red Clover (Trifolium pratense) and Zigzag Clover (T. medium) - A Picture of Genomic Similarities and Differences.</title>
        <authorList>
            <person name="Dluhosova J."/>
            <person name="Istvanek J."/>
            <person name="Nedelnik J."/>
            <person name="Repkova J."/>
        </authorList>
    </citation>
    <scope>NUCLEOTIDE SEQUENCE [LARGE SCALE GENOMIC DNA]</scope>
    <source>
        <strain evidence="2">cv. 10/8</strain>
        <tissue evidence="1">Leaf</tissue>
    </source>
</reference>